<dbReference type="PANTHER" id="PTHR33053">
    <property type="entry name" value="PROTEIN, PUTATIVE-RELATED"/>
    <property type="match status" value="1"/>
</dbReference>
<protein>
    <recommendedName>
        <fullName evidence="4">Transposase domain-containing protein</fullName>
    </recommendedName>
</protein>
<accession>A0A026WM73</accession>
<name>A0A026WM73_OOCBI</name>
<proteinExistence type="predicted"/>
<gene>
    <name evidence="2" type="ORF">X777_03231</name>
</gene>
<sequence length="374" mass="42553">MEENTNSSNLSSNGDNYNCAYFHESQNEENNIERIDCGLDLSGSAVDSVDTTLSEIASVQSDDNSDSIVSSQAEVQEDVDSISSAESNEESDSSDEEQMHFTNENERAEYVRTAIEEWAREPGKLSKKKLDNLLSKLHPVFPNLPLSYKTLLQTPGINLIPVDSGKLWYKGIAFNLDSMDLQEYLAHFQEIVIDINIDGLPLHKSSPVRFWPILGRLVKTKNEPFIIALFKGRVDPNVKDFLEPFVREVGHLVRNGYINNDNIYKFSIRHYILDAPARAKVKCCVEHGGYYACEKCEVVGEWIDNRMTYVELDATLRTDESFRDQKQPYHHKSCSPLLDIQALLVSQFRLDGLHLIDLGVFKRFLLALRKWNGP</sequence>
<dbReference type="Proteomes" id="UP000053097">
    <property type="component" value="Unassembled WGS sequence"/>
</dbReference>
<feature type="region of interest" description="Disordered" evidence="1">
    <location>
        <begin position="57"/>
        <end position="104"/>
    </location>
</feature>
<dbReference type="OrthoDB" id="10028922at2759"/>
<organism evidence="2 3">
    <name type="scientific">Ooceraea biroi</name>
    <name type="common">Clonal raider ant</name>
    <name type="synonym">Cerapachys biroi</name>
    <dbReference type="NCBI Taxonomy" id="2015173"/>
    <lineage>
        <taxon>Eukaryota</taxon>
        <taxon>Metazoa</taxon>
        <taxon>Ecdysozoa</taxon>
        <taxon>Arthropoda</taxon>
        <taxon>Hexapoda</taxon>
        <taxon>Insecta</taxon>
        <taxon>Pterygota</taxon>
        <taxon>Neoptera</taxon>
        <taxon>Endopterygota</taxon>
        <taxon>Hymenoptera</taxon>
        <taxon>Apocrita</taxon>
        <taxon>Aculeata</taxon>
        <taxon>Formicoidea</taxon>
        <taxon>Formicidae</taxon>
        <taxon>Dorylinae</taxon>
        <taxon>Ooceraea</taxon>
    </lineage>
</organism>
<evidence type="ECO:0000256" key="1">
    <source>
        <dbReference type="SAM" id="MobiDB-lite"/>
    </source>
</evidence>
<evidence type="ECO:0000313" key="2">
    <source>
        <dbReference type="EMBL" id="EZA56766.1"/>
    </source>
</evidence>
<reference evidence="2 3" key="1">
    <citation type="journal article" date="2014" name="Curr. Biol.">
        <title>The genome of the clonal raider ant Cerapachys biroi.</title>
        <authorList>
            <person name="Oxley P.R."/>
            <person name="Ji L."/>
            <person name="Fetter-Pruneda I."/>
            <person name="McKenzie S.K."/>
            <person name="Li C."/>
            <person name="Hu H."/>
            <person name="Zhang G."/>
            <person name="Kronauer D.J."/>
        </authorList>
    </citation>
    <scope>NUCLEOTIDE SEQUENCE [LARGE SCALE GENOMIC DNA]</scope>
</reference>
<evidence type="ECO:0008006" key="4">
    <source>
        <dbReference type="Google" id="ProtNLM"/>
    </source>
</evidence>
<feature type="compositionally biased region" description="Acidic residues" evidence="1">
    <location>
        <begin position="87"/>
        <end position="96"/>
    </location>
</feature>
<dbReference type="AlphaFoldDB" id="A0A026WM73"/>
<evidence type="ECO:0000313" key="3">
    <source>
        <dbReference type="Proteomes" id="UP000053097"/>
    </source>
</evidence>
<dbReference type="EMBL" id="KK107158">
    <property type="protein sequence ID" value="EZA56766.1"/>
    <property type="molecule type" value="Genomic_DNA"/>
</dbReference>
<feature type="compositionally biased region" description="Polar residues" evidence="1">
    <location>
        <begin position="57"/>
        <end position="74"/>
    </location>
</feature>
<keyword evidence="3" id="KW-1185">Reference proteome</keyword>
<dbReference type="STRING" id="2015173.A0A026WM73"/>
<dbReference type="OMA" id="FTNENER"/>